<dbReference type="AlphaFoldDB" id="A0A3R5WIX7"/>
<proteinExistence type="predicted"/>
<dbReference type="EMBL" id="QRVA01000039">
    <property type="protein sequence ID" value="RGS12196.1"/>
    <property type="molecule type" value="Genomic_DNA"/>
</dbReference>
<evidence type="ECO:0008006" key="4">
    <source>
        <dbReference type="Google" id="ProtNLM"/>
    </source>
</evidence>
<comment type="caution">
    <text evidence="2">The sequence shown here is derived from an EMBL/GenBank/DDBJ whole genome shotgun (WGS) entry which is preliminary data.</text>
</comment>
<dbReference type="RefSeq" id="WP_118086107.1">
    <property type="nucleotide sequence ID" value="NZ_QRVA01000039.1"/>
</dbReference>
<evidence type="ECO:0000256" key="1">
    <source>
        <dbReference type="SAM" id="SignalP"/>
    </source>
</evidence>
<feature type="chain" id="PRO_5018608588" description="DUF4398 domain-containing protein" evidence="1">
    <location>
        <begin position="22"/>
        <end position="224"/>
    </location>
</feature>
<organism evidence="2 3">
    <name type="scientific">Segatella copri</name>
    <dbReference type="NCBI Taxonomy" id="165179"/>
    <lineage>
        <taxon>Bacteria</taxon>
        <taxon>Pseudomonadati</taxon>
        <taxon>Bacteroidota</taxon>
        <taxon>Bacteroidia</taxon>
        <taxon>Bacteroidales</taxon>
        <taxon>Prevotellaceae</taxon>
        <taxon>Segatella</taxon>
    </lineage>
</organism>
<dbReference type="Proteomes" id="UP000283872">
    <property type="component" value="Unassembled WGS sequence"/>
</dbReference>
<sequence length="224" mass="25128">MKVVSILCVLLWAICVTPSFAQISKEQVKERKLMKNSSRSELMQKATKVARKEAKKMGKEGWLIAPGALPIEKQLDKAYMMSYEYDDNMFPNYIMGEAMSIGENYDAAKMQALELAKQNLAGQIQTEVTALIENTVANKQLSQEQAASVTQSVMASKNLISQSIGRTISVMEVYRTLANKNKEVLVRIAYNSQMAKEATKKAVREDLEKKGEKLHEDLDKALGW</sequence>
<accession>A0A3R5WIX7</accession>
<keyword evidence="1" id="KW-0732">Signal</keyword>
<evidence type="ECO:0000313" key="2">
    <source>
        <dbReference type="EMBL" id="RGS12196.1"/>
    </source>
</evidence>
<reference evidence="2 3" key="1">
    <citation type="submission" date="2018-08" db="EMBL/GenBank/DDBJ databases">
        <title>A genome reference for cultivated species of the human gut microbiota.</title>
        <authorList>
            <person name="Zou Y."/>
            <person name="Xue W."/>
            <person name="Luo G."/>
        </authorList>
    </citation>
    <scope>NUCLEOTIDE SEQUENCE [LARGE SCALE GENOMIC DNA]</scope>
    <source>
        <strain evidence="2 3">AF24-12</strain>
    </source>
</reference>
<evidence type="ECO:0000313" key="3">
    <source>
        <dbReference type="Proteomes" id="UP000283872"/>
    </source>
</evidence>
<name>A0A3R5WIX7_9BACT</name>
<protein>
    <recommendedName>
        <fullName evidence="4">DUF4398 domain-containing protein</fullName>
    </recommendedName>
</protein>
<feature type="signal peptide" evidence="1">
    <location>
        <begin position="1"/>
        <end position="21"/>
    </location>
</feature>
<gene>
    <name evidence="2" type="ORF">DWY11_12610</name>
</gene>